<feature type="transmembrane region" description="Helical" evidence="1">
    <location>
        <begin position="185"/>
        <end position="205"/>
    </location>
</feature>
<keyword evidence="1" id="KW-1133">Transmembrane helix</keyword>
<evidence type="ECO:0000313" key="2">
    <source>
        <dbReference type="EMBL" id="MCA9728661.1"/>
    </source>
</evidence>
<feature type="transmembrane region" description="Helical" evidence="1">
    <location>
        <begin position="101"/>
        <end position="120"/>
    </location>
</feature>
<feature type="transmembrane region" description="Helical" evidence="1">
    <location>
        <begin position="261"/>
        <end position="279"/>
    </location>
</feature>
<reference evidence="2" key="2">
    <citation type="journal article" date="2021" name="Microbiome">
        <title>Successional dynamics and alternative stable states in a saline activated sludge microbial community over 9 years.</title>
        <authorList>
            <person name="Wang Y."/>
            <person name="Ye J."/>
            <person name="Ju F."/>
            <person name="Liu L."/>
            <person name="Boyd J.A."/>
            <person name="Deng Y."/>
            <person name="Parks D.H."/>
            <person name="Jiang X."/>
            <person name="Yin X."/>
            <person name="Woodcroft B.J."/>
            <person name="Tyson G.W."/>
            <person name="Hugenholtz P."/>
            <person name="Polz M.F."/>
            <person name="Zhang T."/>
        </authorList>
    </citation>
    <scope>NUCLEOTIDE SEQUENCE</scope>
    <source>
        <strain evidence="2">HKST-UBA01</strain>
    </source>
</reference>
<dbReference type="Proteomes" id="UP000697710">
    <property type="component" value="Unassembled WGS sequence"/>
</dbReference>
<dbReference type="InterPro" id="IPR047928">
    <property type="entry name" value="Perm_prefix_1"/>
</dbReference>
<sequence length="453" mass="49832">MTADADVLEQQIAEWRRFVARGRAITVADVEELEGHLRDQVEALTGTGLAVDEAFLVAVKRIGSLDALSREFAREHSARLWRQLVLGGEDGDVRSSRTEPMVAVILAVAAAVAIKLPAAFGLDFAGKSGDFYARNLAFFVLPFLIGYLSWKRSLGAAGLVRRLVPLAVAAVLVNLYPFRLHGHTLYLTAIHLPIALWLVVGLGYVGLAWRGSAERMNFIRFSGELFIYYVLIALGGGVLSLFTVGMFQAIGVQAEWFIQRWLMPCGAAGAVLIGAWLVEVKQSVIENMAPVLTRIFTPLFTLVLLVFLGTMIWTGHGVDIQREVLIGFDLLLVVVLGLLLYAVSARDPFAPPGLFDTLQLILVVSALVVDGVALAAIGARISEFGFTPNRTAALGENLILLVNLGWSAWLYLRFMRGRARFVDLERWQTSYLPIYAFWALLVAILFPLVFKFV</sequence>
<feature type="transmembrane region" description="Helical" evidence="1">
    <location>
        <begin position="291"/>
        <end position="313"/>
    </location>
</feature>
<dbReference type="NCBIfam" id="NF038403">
    <property type="entry name" value="perm_prefix_1"/>
    <property type="match status" value="1"/>
</dbReference>
<protein>
    <recommendedName>
        <fullName evidence="4">DUF4153 domain-containing protein</fullName>
    </recommendedName>
</protein>
<dbReference type="AlphaFoldDB" id="A0A956M2I7"/>
<evidence type="ECO:0000313" key="3">
    <source>
        <dbReference type="Proteomes" id="UP000697710"/>
    </source>
</evidence>
<gene>
    <name evidence="2" type="ORF">KC729_13310</name>
</gene>
<feature type="transmembrane region" description="Helical" evidence="1">
    <location>
        <begin position="226"/>
        <end position="249"/>
    </location>
</feature>
<keyword evidence="1" id="KW-0812">Transmembrane</keyword>
<name>A0A956M2I7_UNCEI</name>
<reference evidence="2" key="1">
    <citation type="submission" date="2020-04" db="EMBL/GenBank/DDBJ databases">
        <authorList>
            <person name="Zhang T."/>
        </authorList>
    </citation>
    <scope>NUCLEOTIDE SEQUENCE</scope>
    <source>
        <strain evidence="2">HKST-UBA01</strain>
    </source>
</reference>
<dbReference type="EMBL" id="JAGQHR010000443">
    <property type="protein sequence ID" value="MCA9728661.1"/>
    <property type="molecule type" value="Genomic_DNA"/>
</dbReference>
<accession>A0A956M2I7</accession>
<organism evidence="2 3">
    <name type="scientific">Eiseniibacteriota bacterium</name>
    <dbReference type="NCBI Taxonomy" id="2212470"/>
    <lineage>
        <taxon>Bacteria</taxon>
        <taxon>Candidatus Eiseniibacteriota</taxon>
    </lineage>
</organism>
<evidence type="ECO:0008006" key="4">
    <source>
        <dbReference type="Google" id="ProtNLM"/>
    </source>
</evidence>
<evidence type="ECO:0000256" key="1">
    <source>
        <dbReference type="SAM" id="Phobius"/>
    </source>
</evidence>
<keyword evidence="1" id="KW-0472">Membrane</keyword>
<feature type="transmembrane region" description="Helical" evidence="1">
    <location>
        <begin position="325"/>
        <end position="345"/>
    </location>
</feature>
<feature type="transmembrane region" description="Helical" evidence="1">
    <location>
        <begin position="432"/>
        <end position="450"/>
    </location>
</feature>
<feature type="transmembrane region" description="Helical" evidence="1">
    <location>
        <begin position="132"/>
        <end position="150"/>
    </location>
</feature>
<feature type="transmembrane region" description="Helical" evidence="1">
    <location>
        <begin position="391"/>
        <end position="412"/>
    </location>
</feature>
<comment type="caution">
    <text evidence="2">The sequence shown here is derived from an EMBL/GenBank/DDBJ whole genome shotgun (WGS) entry which is preliminary data.</text>
</comment>
<feature type="transmembrane region" description="Helical" evidence="1">
    <location>
        <begin position="357"/>
        <end position="379"/>
    </location>
</feature>
<proteinExistence type="predicted"/>
<feature type="transmembrane region" description="Helical" evidence="1">
    <location>
        <begin position="162"/>
        <end position="179"/>
    </location>
</feature>